<feature type="region of interest" description="Disordered" evidence="1">
    <location>
        <begin position="1"/>
        <end position="33"/>
    </location>
</feature>
<dbReference type="SUPFAM" id="SSF101931">
    <property type="entry name" value="Pym (Within the bgcn gene intron protein, WIBG), N-terminal domain"/>
    <property type="match status" value="1"/>
</dbReference>
<dbReference type="InterPro" id="IPR036348">
    <property type="entry name" value="WIBG_N_sf"/>
</dbReference>
<dbReference type="AlphaFoldDB" id="A0A9D4TGE2"/>
<feature type="compositionally biased region" description="Basic residues" evidence="1">
    <location>
        <begin position="73"/>
        <end position="87"/>
    </location>
</feature>
<keyword evidence="4" id="KW-1185">Reference proteome</keyword>
<evidence type="ECO:0000256" key="1">
    <source>
        <dbReference type="SAM" id="MobiDB-lite"/>
    </source>
</evidence>
<evidence type="ECO:0000313" key="3">
    <source>
        <dbReference type="EMBL" id="KAI3424934.1"/>
    </source>
</evidence>
<feature type="domain" description="WIBG Mago-binding" evidence="2">
    <location>
        <begin position="11"/>
        <end position="37"/>
    </location>
</feature>
<reference evidence="3" key="1">
    <citation type="journal article" date="2019" name="Plant J.">
        <title>Chlorella vulgaris genome assembly and annotation reveals the molecular basis for metabolic acclimation to high light conditions.</title>
        <authorList>
            <person name="Cecchin M."/>
            <person name="Marcolungo L."/>
            <person name="Rossato M."/>
            <person name="Girolomoni L."/>
            <person name="Cosentino E."/>
            <person name="Cuine S."/>
            <person name="Li-Beisson Y."/>
            <person name="Delledonne M."/>
            <person name="Ballottari M."/>
        </authorList>
    </citation>
    <scope>NUCLEOTIDE SEQUENCE</scope>
    <source>
        <strain evidence="3">211/11P</strain>
    </source>
</reference>
<name>A0A9D4TGE2_CHLVU</name>
<dbReference type="OrthoDB" id="21625at2759"/>
<dbReference type="GO" id="GO:1903259">
    <property type="term" value="P:exon-exon junction complex disassembly"/>
    <property type="evidence" value="ECO:0007669"/>
    <property type="project" value="InterPro"/>
</dbReference>
<dbReference type="PANTHER" id="PTHR22959:SF0">
    <property type="entry name" value="PARTNER OF Y14 AND MAGO"/>
    <property type="match status" value="1"/>
</dbReference>
<feature type="region of interest" description="Disordered" evidence="1">
    <location>
        <begin position="126"/>
        <end position="150"/>
    </location>
</feature>
<evidence type="ECO:0000313" key="4">
    <source>
        <dbReference type="Proteomes" id="UP001055712"/>
    </source>
</evidence>
<dbReference type="SMART" id="SM01273">
    <property type="entry name" value="Mago-bind"/>
    <property type="match status" value="1"/>
</dbReference>
<protein>
    <recommendedName>
        <fullName evidence="2">WIBG Mago-binding domain-containing protein</fullName>
    </recommendedName>
</protein>
<reference evidence="3" key="2">
    <citation type="submission" date="2020-11" db="EMBL/GenBank/DDBJ databases">
        <authorList>
            <person name="Cecchin M."/>
            <person name="Marcolungo L."/>
            <person name="Rossato M."/>
            <person name="Girolomoni L."/>
            <person name="Cosentino E."/>
            <person name="Cuine S."/>
            <person name="Li-Beisson Y."/>
            <person name="Delledonne M."/>
            <person name="Ballottari M."/>
        </authorList>
    </citation>
    <scope>NUCLEOTIDE SEQUENCE</scope>
    <source>
        <strain evidence="3">211/11P</strain>
        <tissue evidence="3">Whole cell</tissue>
    </source>
</reference>
<dbReference type="Proteomes" id="UP001055712">
    <property type="component" value="Unassembled WGS sequence"/>
</dbReference>
<dbReference type="GO" id="GO:0005737">
    <property type="term" value="C:cytoplasm"/>
    <property type="evidence" value="ECO:0007669"/>
    <property type="project" value="TreeGrafter"/>
</dbReference>
<comment type="caution">
    <text evidence="3">The sequence shown here is derived from an EMBL/GenBank/DDBJ whole genome shotgun (WGS) entry which is preliminary data.</text>
</comment>
<dbReference type="GO" id="GO:0035145">
    <property type="term" value="C:exon-exon junction complex"/>
    <property type="evidence" value="ECO:0007669"/>
    <property type="project" value="TreeGrafter"/>
</dbReference>
<dbReference type="InterPro" id="IPR039333">
    <property type="entry name" value="PYM1"/>
</dbReference>
<evidence type="ECO:0000259" key="2">
    <source>
        <dbReference type="SMART" id="SM01273"/>
    </source>
</evidence>
<sequence length="194" mass="20519">MSADYSRSESGERVIAESRRPDGTVRKERRVRAGYVPQEEQQVYVSRGAAFKASVPKCPGFEETSTAAAPAKPKTKSAAKNAKRKEKRVTDPTPSGGGGAASNAAAAALQNLSLGGCSRSGVVQAQQTAAAPAAAADEEPSTEKQIRTLKKKMRQAEALAEKQGLGQALSPEEQAKLARLAAWQEELRQLEALS</sequence>
<organism evidence="3 4">
    <name type="scientific">Chlorella vulgaris</name>
    <name type="common">Green alga</name>
    <dbReference type="NCBI Taxonomy" id="3077"/>
    <lineage>
        <taxon>Eukaryota</taxon>
        <taxon>Viridiplantae</taxon>
        <taxon>Chlorophyta</taxon>
        <taxon>core chlorophytes</taxon>
        <taxon>Trebouxiophyceae</taxon>
        <taxon>Chlorellales</taxon>
        <taxon>Chlorellaceae</taxon>
        <taxon>Chlorella clade</taxon>
        <taxon>Chlorella</taxon>
    </lineage>
</organism>
<feature type="region of interest" description="Disordered" evidence="1">
    <location>
        <begin position="58"/>
        <end position="103"/>
    </location>
</feature>
<accession>A0A9D4TGE2</accession>
<dbReference type="InterPro" id="IPR015362">
    <property type="entry name" value="WIBG_mago-bd"/>
</dbReference>
<feature type="compositionally biased region" description="Basic and acidic residues" evidence="1">
    <location>
        <begin position="1"/>
        <end position="26"/>
    </location>
</feature>
<dbReference type="GO" id="GO:0003723">
    <property type="term" value="F:RNA binding"/>
    <property type="evidence" value="ECO:0007669"/>
    <property type="project" value="TreeGrafter"/>
</dbReference>
<dbReference type="Pfam" id="PF09282">
    <property type="entry name" value="Mago-bind"/>
    <property type="match status" value="1"/>
</dbReference>
<gene>
    <name evidence="3" type="ORF">D9Q98_008317</name>
</gene>
<dbReference type="EMBL" id="SIDB01000012">
    <property type="protein sequence ID" value="KAI3424934.1"/>
    <property type="molecule type" value="Genomic_DNA"/>
</dbReference>
<proteinExistence type="predicted"/>
<dbReference type="PANTHER" id="PTHR22959">
    <property type="entry name" value="PYM PROTEIN"/>
    <property type="match status" value="1"/>
</dbReference>
<feature type="compositionally biased region" description="Low complexity" evidence="1">
    <location>
        <begin position="126"/>
        <end position="135"/>
    </location>
</feature>